<feature type="transmembrane region" description="Helical" evidence="1">
    <location>
        <begin position="181"/>
        <end position="202"/>
    </location>
</feature>
<feature type="transmembrane region" description="Helical" evidence="1">
    <location>
        <begin position="154"/>
        <end position="172"/>
    </location>
</feature>
<feature type="transmembrane region" description="Helical" evidence="1">
    <location>
        <begin position="208"/>
        <end position="239"/>
    </location>
</feature>
<keyword evidence="1" id="KW-0472">Membrane</keyword>
<evidence type="ECO:0000256" key="1">
    <source>
        <dbReference type="SAM" id="Phobius"/>
    </source>
</evidence>
<sequence>MDIKTAAFGNIPDVDIRSESKLLTGLKKAACICAMCLVSAVLMFAASKARGLSDVEIIRNVITVIIESGLIVFLWEDGLIRNTLSYGNEKHINRFFIIYMVSFVAALLFPLVNNLIWPYLSIFVLLSLFSNAMIGLCSGCALLNVTLLLCNGSYVQPFFIYLIAGTVAIVLFQHVGEKLQFGLPILISIMLLFVLLVAYHVLFLNQTFTIAMLTVPIVNVVITTLLLLVLLNAFSLLVIRGSNDMYMEINDPEFELLVKIKNKDKREYYKAVHTAYLADRIAADIGADRRATKACAYYHRVGMLDGRPDDLEAAKPYFHRYQFPESAVALLEEYIKSGKTAPVSKEATIINLCEDLVNKLMTIFEKDKTAKIDSDRMIEEMIERRHVGGNFNHSDLSIAELNRVSKLLKKEKLYYDFLR</sequence>
<dbReference type="OrthoDB" id="2001381at2"/>
<organism evidence="2 3">
    <name type="scientific">Butyrivibrio fibrisolvens</name>
    <dbReference type="NCBI Taxonomy" id="831"/>
    <lineage>
        <taxon>Bacteria</taxon>
        <taxon>Bacillati</taxon>
        <taxon>Bacillota</taxon>
        <taxon>Clostridia</taxon>
        <taxon>Lachnospirales</taxon>
        <taxon>Lachnospiraceae</taxon>
        <taxon>Butyrivibrio</taxon>
    </lineage>
</organism>
<name>A0A1H9UYY5_BUTFI</name>
<evidence type="ECO:0000313" key="2">
    <source>
        <dbReference type="EMBL" id="SES14569.1"/>
    </source>
</evidence>
<feature type="transmembrane region" description="Helical" evidence="1">
    <location>
        <begin position="123"/>
        <end position="148"/>
    </location>
</feature>
<proteinExistence type="predicted"/>
<feature type="transmembrane region" description="Helical" evidence="1">
    <location>
        <begin position="26"/>
        <end position="45"/>
    </location>
</feature>
<protein>
    <recommendedName>
        <fullName evidence="4">HD/PDEase domain-containing protein</fullName>
    </recommendedName>
</protein>
<keyword evidence="1" id="KW-1133">Transmembrane helix</keyword>
<dbReference type="AlphaFoldDB" id="A0A1H9UYY5"/>
<reference evidence="2 3" key="1">
    <citation type="submission" date="2016-10" db="EMBL/GenBank/DDBJ databases">
        <authorList>
            <person name="de Groot N.N."/>
        </authorList>
    </citation>
    <scope>NUCLEOTIDE SEQUENCE [LARGE SCALE GENOMIC DNA]</scope>
    <source>
        <strain evidence="2 3">AR40</strain>
    </source>
</reference>
<feature type="transmembrane region" description="Helical" evidence="1">
    <location>
        <begin position="57"/>
        <end position="75"/>
    </location>
</feature>
<keyword evidence="1" id="KW-0812">Transmembrane</keyword>
<dbReference type="eggNOG" id="COG1480">
    <property type="taxonomic scope" value="Bacteria"/>
</dbReference>
<feature type="transmembrane region" description="Helical" evidence="1">
    <location>
        <begin position="95"/>
        <end position="116"/>
    </location>
</feature>
<evidence type="ECO:0008006" key="4">
    <source>
        <dbReference type="Google" id="ProtNLM"/>
    </source>
</evidence>
<dbReference type="RefSeq" id="WP_074757320.1">
    <property type="nucleotide sequence ID" value="NZ_FOGJ01000020.1"/>
</dbReference>
<dbReference type="Proteomes" id="UP000182584">
    <property type="component" value="Unassembled WGS sequence"/>
</dbReference>
<evidence type="ECO:0000313" key="3">
    <source>
        <dbReference type="Proteomes" id="UP000182584"/>
    </source>
</evidence>
<dbReference type="EMBL" id="FOGJ01000020">
    <property type="protein sequence ID" value="SES14569.1"/>
    <property type="molecule type" value="Genomic_DNA"/>
</dbReference>
<gene>
    <name evidence="2" type="ORF">SAMN04487884_12050</name>
</gene>
<accession>A0A1H9UYY5</accession>